<dbReference type="RefSeq" id="WP_047193327.1">
    <property type="nucleotide sequence ID" value="NZ_CP011371.1"/>
</dbReference>
<keyword evidence="4" id="KW-1185">Reference proteome</keyword>
<reference evidence="3 4" key="1">
    <citation type="submission" date="2015-05" db="EMBL/GenBank/DDBJ databases">
        <authorList>
            <person name="Tang B."/>
            <person name="Yu Y."/>
        </authorList>
    </citation>
    <scope>NUCLEOTIDE SEQUENCE [LARGE SCALE GENOMIC DNA]</scope>
    <source>
        <strain evidence="3 4">DSM 7029</strain>
    </source>
</reference>
<dbReference type="InterPro" id="IPR050114">
    <property type="entry name" value="UPF0173_UPF0282_UlaG_hydrolase"/>
</dbReference>
<dbReference type="SUPFAM" id="SSF56281">
    <property type="entry name" value="Metallo-hydrolase/oxidoreductase"/>
    <property type="match status" value="1"/>
</dbReference>
<dbReference type="Pfam" id="PF12706">
    <property type="entry name" value="Lactamase_B_2"/>
    <property type="match status" value="1"/>
</dbReference>
<dbReference type="PANTHER" id="PTHR43546">
    <property type="entry name" value="UPF0173 METAL-DEPENDENT HYDROLASE MJ1163-RELATED"/>
    <property type="match status" value="1"/>
</dbReference>
<evidence type="ECO:0000313" key="4">
    <source>
        <dbReference type="Proteomes" id="UP000035352"/>
    </source>
</evidence>
<evidence type="ECO:0000313" key="3">
    <source>
        <dbReference type="EMBL" id="AKJ27165.1"/>
    </source>
</evidence>
<dbReference type="Proteomes" id="UP000035352">
    <property type="component" value="Chromosome"/>
</dbReference>
<dbReference type="InterPro" id="IPR036866">
    <property type="entry name" value="RibonucZ/Hydroxyglut_hydro"/>
</dbReference>
<accession>A0A0G3BKU8</accession>
<dbReference type="PATRIC" id="fig|413882.6.peg.505"/>
<dbReference type="STRING" id="413882.AAW51_0474"/>
<dbReference type="EMBL" id="CP011371">
    <property type="protein sequence ID" value="AKJ27165.1"/>
    <property type="molecule type" value="Genomic_DNA"/>
</dbReference>
<organism evidence="3 4">
    <name type="scientific">Caldimonas brevitalea</name>
    <dbReference type="NCBI Taxonomy" id="413882"/>
    <lineage>
        <taxon>Bacteria</taxon>
        <taxon>Pseudomonadati</taxon>
        <taxon>Pseudomonadota</taxon>
        <taxon>Betaproteobacteria</taxon>
        <taxon>Burkholderiales</taxon>
        <taxon>Sphaerotilaceae</taxon>
        <taxon>Caldimonas</taxon>
    </lineage>
</organism>
<dbReference type="OrthoDB" id="9803916at2"/>
<gene>
    <name evidence="3" type="ORF">AAW51_0474</name>
</gene>
<name>A0A0G3BKU8_9BURK</name>
<dbReference type="PANTHER" id="PTHR43546:SF9">
    <property type="entry name" value="L-ASCORBATE-6-PHOSPHATE LACTONASE ULAG-RELATED"/>
    <property type="match status" value="1"/>
</dbReference>
<proteinExistence type="predicted"/>
<evidence type="ECO:0000259" key="2">
    <source>
        <dbReference type="Pfam" id="PF12706"/>
    </source>
</evidence>
<evidence type="ECO:0000256" key="1">
    <source>
        <dbReference type="ARBA" id="ARBA00022801"/>
    </source>
</evidence>
<protein>
    <submittedName>
        <fullName evidence="3">Beta-lactamase-like</fullName>
    </submittedName>
</protein>
<dbReference type="KEGG" id="pbh:AAW51_0474"/>
<dbReference type="Gene3D" id="3.60.15.10">
    <property type="entry name" value="Ribonuclease Z/Hydroxyacylglutathione hydrolase-like"/>
    <property type="match status" value="1"/>
</dbReference>
<sequence>MNPSDLFHTPLAADALGAGTHKAETSTTDQTVQVQQIRNATLKVTYAGATYLIDPLLAEKGAYPGFAGTCNSHLRNPLVELPLPLEEVMKADAVIVTHTHLDHWDDVARQRLPKGVPIFAQDEQDAASIRQDGFTDVRVLGEHTMFNGTRLSKTGGQHGDDKTMVVAGKLLGSVSGVVFQRPGRKTVYVAGDTVWNQQVEDALKQYMPDVIILNTGYARIEGLEGAIIMGKEDLSRAYQAAPRATVIGTHMEAVNHGMQTRQELRDFIAEKGMDPQRVLVPADGETYRL</sequence>
<dbReference type="InterPro" id="IPR001279">
    <property type="entry name" value="Metallo-B-lactamas"/>
</dbReference>
<feature type="domain" description="Metallo-beta-lactamase" evidence="2">
    <location>
        <begin position="52"/>
        <end position="251"/>
    </location>
</feature>
<keyword evidence="1" id="KW-0378">Hydrolase</keyword>
<dbReference type="AlphaFoldDB" id="A0A0G3BKU8"/>
<dbReference type="GO" id="GO:0016787">
    <property type="term" value="F:hydrolase activity"/>
    <property type="evidence" value="ECO:0007669"/>
    <property type="project" value="UniProtKB-KW"/>
</dbReference>